<accession>A0A6G9H2W9</accession>
<reference evidence="4 5" key="1">
    <citation type="submission" date="2020-03" db="EMBL/GenBank/DDBJ databases">
        <title>A novel species.</title>
        <authorList>
            <person name="Gao J."/>
        </authorList>
    </citation>
    <scope>NUCLEOTIDE SEQUENCE [LARGE SCALE GENOMIC DNA]</scope>
    <source>
        <strain evidence="4 5">QMT-12</strain>
    </source>
</reference>
<dbReference type="KEGG" id="slia:HA039_22370"/>
<feature type="signal peptide" evidence="3">
    <location>
        <begin position="1"/>
        <end position="29"/>
    </location>
</feature>
<feature type="region of interest" description="Disordered" evidence="1">
    <location>
        <begin position="252"/>
        <end position="271"/>
    </location>
</feature>
<feature type="compositionally biased region" description="Acidic residues" evidence="1">
    <location>
        <begin position="282"/>
        <end position="292"/>
    </location>
</feature>
<dbReference type="RefSeq" id="WP_167032748.1">
    <property type="nucleotide sequence ID" value="NZ_CP050177.1"/>
</dbReference>
<evidence type="ECO:0000256" key="2">
    <source>
        <dbReference type="SAM" id="Phobius"/>
    </source>
</evidence>
<feature type="transmembrane region" description="Helical" evidence="2">
    <location>
        <begin position="369"/>
        <end position="389"/>
    </location>
</feature>
<feature type="compositionally biased region" description="Basic and acidic residues" evidence="1">
    <location>
        <begin position="129"/>
        <end position="141"/>
    </location>
</feature>
<proteinExistence type="predicted"/>
<feature type="region of interest" description="Disordered" evidence="1">
    <location>
        <begin position="122"/>
        <end position="148"/>
    </location>
</feature>
<evidence type="ECO:0000313" key="5">
    <source>
        <dbReference type="Proteomes" id="UP000501179"/>
    </source>
</evidence>
<keyword evidence="2" id="KW-1133">Transmembrane helix</keyword>
<name>A0A6G9H2W9_9ACTN</name>
<feature type="region of interest" description="Disordered" evidence="1">
    <location>
        <begin position="30"/>
        <end position="52"/>
    </location>
</feature>
<organism evidence="4 5">
    <name type="scientific">Streptomyces liangshanensis</name>
    <dbReference type="NCBI Taxonomy" id="2717324"/>
    <lineage>
        <taxon>Bacteria</taxon>
        <taxon>Bacillati</taxon>
        <taxon>Actinomycetota</taxon>
        <taxon>Actinomycetes</taxon>
        <taxon>Kitasatosporales</taxon>
        <taxon>Streptomycetaceae</taxon>
        <taxon>Streptomyces</taxon>
    </lineage>
</organism>
<dbReference type="AlphaFoldDB" id="A0A6G9H2W9"/>
<feature type="region of interest" description="Disordered" evidence="1">
    <location>
        <begin position="276"/>
        <end position="368"/>
    </location>
</feature>
<feature type="compositionally biased region" description="Low complexity" evidence="1">
    <location>
        <begin position="40"/>
        <end position="52"/>
    </location>
</feature>
<keyword evidence="3" id="KW-0732">Signal</keyword>
<evidence type="ECO:0000256" key="3">
    <source>
        <dbReference type="SAM" id="SignalP"/>
    </source>
</evidence>
<evidence type="ECO:0000313" key="4">
    <source>
        <dbReference type="EMBL" id="QIQ04666.1"/>
    </source>
</evidence>
<feature type="chain" id="PRO_5026233639" description="LPXTG cell wall anchor domain-containing protein" evidence="3">
    <location>
        <begin position="30"/>
        <end position="397"/>
    </location>
</feature>
<feature type="compositionally biased region" description="Basic and acidic residues" evidence="1">
    <location>
        <begin position="312"/>
        <end position="322"/>
    </location>
</feature>
<dbReference type="EMBL" id="CP050177">
    <property type="protein sequence ID" value="QIQ04666.1"/>
    <property type="molecule type" value="Genomic_DNA"/>
</dbReference>
<gene>
    <name evidence="4" type="ORF">HA039_22370</name>
</gene>
<keyword evidence="2" id="KW-0812">Transmembrane</keyword>
<evidence type="ECO:0008006" key="6">
    <source>
        <dbReference type="Google" id="ProtNLM"/>
    </source>
</evidence>
<evidence type="ECO:0000256" key="1">
    <source>
        <dbReference type="SAM" id="MobiDB-lite"/>
    </source>
</evidence>
<sequence length="397" mass="40161">MRLRRALAPTLGVIAATAVAPALAPPAQAAMPDLPTTTHAAPANTGSAANTASAGSAAARTAWAARVVALVRAARHVGTPGVAAPAGPVGLAVRPGPVGLGVPAGAAGPAGRGLLLPGPEAGRQPRCGKASDPDFPIDTRIHGGPRSYRAGGGPGTWYLDLTNTTADACHDIHPVIVLVDRARVLKPSQVKLQMSDGGGKWRTLSLERSDEDETLGILDDGSPGFAVPAGRTVTVRARLTFARGTRPNTIEVNSATVQRRGDDGDWVGKSNSYRFSVGRVDDDTDPGVEEDVPAGRPSGHATGRPDGSATDRPADPGTRPRGDSSAATRPGVGGLGEETPAPGRRPGDASAAPRPESPELAATGPGGTLARSLAAGALLAAGGGLFVAFRRRRARRV</sequence>
<protein>
    <recommendedName>
        <fullName evidence="6">LPXTG cell wall anchor domain-containing protein</fullName>
    </recommendedName>
</protein>
<keyword evidence="2" id="KW-0472">Membrane</keyword>
<keyword evidence="5" id="KW-1185">Reference proteome</keyword>
<dbReference type="Proteomes" id="UP000501179">
    <property type="component" value="Chromosome"/>
</dbReference>